<dbReference type="AlphaFoldDB" id="A0A6A4HEZ2"/>
<organism evidence="1 2">
    <name type="scientific">Gymnopus androsaceus JB14</name>
    <dbReference type="NCBI Taxonomy" id="1447944"/>
    <lineage>
        <taxon>Eukaryota</taxon>
        <taxon>Fungi</taxon>
        <taxon>Dikarya</taxon>
        <taxon>Basidiomycota</taxon>
        <taxon>Agaricomycotina</taxon>
        <taxon>Agaricomycetes</taxon>
        <taxon>Agaricomycetidae</taxon>
        <taxon>Agaricales</taxon>
        <taxon>Marasmiineae</taxon>
        <taxon>Omphalotaceae</taxon>
        <taxon>Gymnopus</taxon>
    </lineage>
</organism>
<dbReference type="EMBL" id="ML769528">
    <property type="protein sequence ID" value="KAE9395625.1"/>
    <property type="molecule type" value="Genomic_DNA"/>
</dbReference>
<accession>A0A6A4HEZ2</accession>
<name>A0A6A4HEZ2_9AGAR</name>
<sequence length="139" mass="15681">MPGLLQLLTDKQLPTAHESDSAPEEAKIWFPSCLTAVEWDHVCTEGLYGMEIHLRQACCYDALQGLCHTLCVKTQMLLFKHANIRGQRDSGRSQDIIDGIHEHAKGWAECYQQNRAALLTLLGPGNWEKELQPLRNVDV</sequence>
<proteinExistence type="predicted"/>
<protein>
    <submittedName>
        <fullName evidence="1">Uncharacterized protein</fullName>
    </submittedName>
</protein>
<gene>
    <name evidence="1" type="ORF">BT96DRAFT_825997</name>
</gene>
<evidence type="ECO:0000313" key="2">
    <source>
        <dbReference type="Proteomes" id="UP000799118"/>
    </source>
</evidence>
<dbReference type="Proteomes" id="UP000799118">
    <property type="component" value="Unassembled WGS sequence"/>
</dbReference>
<evidence type="ECO:0000313" key="1">
    <source>
        <dbReference type="EMBL" id="KAE9395625.1"/>
    </source>
</evidence>
<dbReference type="OrthoDB" id="3257768at2759"/>
<reference evidence="1" key="1">
    <citation type="journal article" date="2019" name="Environ. Microbiol.">
        <title>Fungal ecological strategies reflected in gene transcription - a case study of two litter decomposers.</title>
        <authorList>
            <person name="Barbi F."/>
            <person name="Kohler A."/>
            <person name="Barry K."/>
            <person name="Baskaran P."/>
            <person name="Daum C."/>
            <person name="Fauchery L."/>
            <person name="Ihrmark K."/>
            <person name="Kuo A."/>
            <person name="LaButti K."/>
            <person name="Lipzen A."/>
            <person name="Morin E."/>
            <person name="Grigoriev I.V."/>
            <person name="Henrissat B."/>
            <person name="Lindahl B."/>
            <person name="Martin F."/>
        </authorList>
    </citation>
    <scope>NUCLEOTIDE SEQUENCE</scope>
    <source>
        <strain evidence="1">JB14</strain>
    </source>
</reference>
<keyword evidence="2" id="KW-1185">Reference proteome</keyword>